<feature type="transmembrane region" description="Helical" evidence="5">
    <location>
        <begin position="75"/>
        <end position="97"/>
    </location>
</feature>
<reference evidence="6 7" key="1">
    <citation type="submission" date="2022-01" db="EMBL/GenBank/DDBJ databases">
        <authorList>
            <person name="Won M."/>
            <person name="Kim S.-J."/>
            <person name="Kwon S.-W."/>
        </authorList>
    </citation>
    <scope>NUCLEOTIDE SEQUENCE [LARGE SCALE GENOMIC DNA]</scope>
    <source>
        <strain evidence="6 7">KCTC 23505</strain>
    </source>
</reference>
<sequence length="225" mass="25042">MTSQNTKAFLSLWIVIVVMAALVFVPAWTFDYWQAWVFLAVYFASSFAITLYVMKTDPALLARRIRGGPFAEREPAQKIIMSLTSLGFIGLVVVPALDHRFGWSRVPPALALAGDLLVVLGFLAVLAVFRENSFTSATIELAPDQTVISTGPYALVRHPMYAGALVMLLGIPIALGSWWGLLVISAMLPALVWRLLDEENFLAKNLPGYAEYRKQVRYRLLPPVW</sequence>
<dbReference type="EMBL" id="JAKGBZ010000009">
    <property type="protein sequence ID" value="MCF3946308.1"/>
    <property type="molecule type" value="Genomic_DNA"/>
</dbReference>
<dbReference type="Gene3D" id="1.20.120.1630">
    <property type="match status" value="1"/>
</dbReference>
<keyword evidence="7" id="KW-1185">Reference proteome</keyword>
<protein>
    <submittedName>
        <fullName evidence="6">Isoprenylcysteine carboxylmethyltransferase family protein</fullName>
    </submittedName>
</protein>
<dbReference type="InterPro" id="IPR007318">
    <property type="entry name" value="Phopholipid_MeTrfase"/>
</dbReference>
<evidence type="ECO:0000256" key="1">
    <source>
        <dbReference type="ARBA" id="ARBA00004127"/>
    </source>
</evidence>
<dbReference type="RefSeq" id="WP_235703545.1">
    <property type="nucleotide sequence ID" value="NZ_JAKGBZ010000009.1"/>
</dbReference>
<keyword evidence="3 5" id="KW-1133">Transmembrane helix</keyword>
<accession>A0ABS9DVZ4</accession>
<feature type="transmembrane region" description="Helical" evidence="5">
    <location>
        <begin position="165"/>
        <end position="192"/>
    </location>
</feature>
<dbReference type="Proteomes" id="UP001521209">
    <property type="component" value="Unassembled WGS sequence"/>
</dbReference>
<comment type="subcellular location">
    <subcellularLocation>
        <location evidence="1">Endomembrane system</location>
        <topology evidence="1">Multi-pass membrane protein</topology>
    </subcellularLocation>
</comment>
<evidence type="ECO:0000256" key="5">
    <source>
        <dbReference type="SAM" id="Phobius"/>
    </source>
</evidence>
<keyword evidence="4 5" id="KW-0472">Membrane</keyword>
<comment type="caution">
    <text evidence="6">The sequence shown here is derived from an EMBL/GenBank/DDBJ whole genome shotgun (WGS) entry which is preliminary data.</text>
</comment>
<feature type="transmembrane region" description="Helical" evidence="5">
    <location>
        <begin position="109"/>
        <end position="129"/>
    </location>
</feature>
<evidence type="ECO:0000256" key="2">
    <source>
        <dbReference type="ARBA" id="ARBA00022692"/>
    </source>
</evidence>
<keyword evidence="2 5" id="KW-0812">Transmembrane</keyword>
<organism evidence="6 7">
    <name type="scientific">Acidiphilium iwatense</name>
    <dbReference type="NCBI Taxonomy" id="768198"/>
    <lineage>
        <taxon>Bacteria</taxon>
        <taxon>Pseudomonadati</taxon>
        <taxon>Pseudomonadota</taxon>
        <taxon>Alphaproteobacteria</taxon>
        <taxon>Acetobacterales</taxon>
        <taxon>Acidocellaceae</taxon>
        <taxon>Acidiphilium</taxon>
    </lineage>
</organism>
<feature type="transmembrane region" description="Helical" evidence="5">
    <location>
        <begin position="12"/>
        <end position="29"/>
    </location>
</feature>
<dbReference type="PANTHER" id="PTHR43847">
    <property type="entry name" value="BLL3993 PROTEIN"/>
    <property type="match status" value="1"/>
</dbReference>
<evidence type="ECO:0000256" key="4">
    <source>
        <dbReference type="ARBA" id="ARBA00023136"/>
    </source>
</evidence>
<proteinExistence type="predicted"/>
<evidence type="ECO:0000256" key="3">
    <source>
        <dbReference type="ARBA" id="ARBA00022989"/>
    </source>
</evidence>
<dbReference type="PANTHER" id="PTHR43847:SF1">
    <property type="entry name" value="BLL3993 PROTEIN"/>
    <property type="match status" value="1"/>
</dbReference>
<feature type="transmembrane region" description="Helical" evidence="5">
    <location>
        <begin position="35"/>
        <end position="54"/>
    </location>
</feature>
<gene>
    <name evidence="6" type="ORF">L2A60_06375</name>
</gene>
<evidence type="ECO:0000313" key="7">
    <source>
        <dbReference type="Proteomes" id="UP001521209"/>
    </source>
</evidence>
<evidence type="ECO:0000313" key="6">
    <source>
        <dbReference type="EMBL" id="MCF3946308.1"/>
    </source>
</evidence>
<dbReference type="InterPro" id="IPR052527">
    <property type="entry name" value="Metal_cation-efflux_comp"/>
</dbReference>
<name>A0ABS9DVZ4_9PROT</name>
<dbReference type="Pfam" id="PF04191">
    <property type="entry name" value="PEMT"/>
    <property type="match status" value="1"/>
</dbReference>